<dbReference type="GO" id="GO:0047663">
    <property type="term" value="F:aminoglycoside 6'-N-acetyltransferase activity"/>
    <property type="evidence" value="ECO:0007669"/>
    <property type="project" value="UniProtKB-EC"/>
</dbReference>
<evidence type="ECO:0000313" key="3">
    <source>
        <dbReference type="Proteomes" id="UP001549077"/>
    </source>
</evidence>
<dbReference type="Proteomes" id="UP001549077">
    <property type="component" value="Unassembled WGS sequence"/>
</dbReference>
<name>A0ABV2MFK6_9HYPH</name>
<dbReference type="EC" id="2.3.1.82" evidence="2"/>
<proteinExistence type="predicted"/>
<accession>A0ABV2MFK6</accession>
<keyword evidence="3" id="KW-1185">Reference proteome</keyword>
<reference evidence="2 3" key="1">
    <citation type="submission" date="2024-06" db="EMBL/GenBank/DDBJ databases">
        <title>Genomic Encyclopedia of Type Strains, Phase IV (KMG-IV): sequencing the most valuable type-strain genomes for metagenomic binning, comparative biology and taxonomic classification.</title>
        <authorList>
            <person name="Goeker M."/>
        </authorList>
    </citation>
    <scope>NUCLEOTIDE SEQUENCE [LARGE SCALE GENOMIC DNA]</scope>
    <source>
        <strain evidence="2 3">DSM 29288</strain>
    </source>
</reference>
<organism evidence="2 3">
    <name type="scientific">Rhizobium binae</name>
    <dbReference type="NCBI Taxonomy" id="1138190"/>
    <lineage>
        <taxon>Bacteria</taxon>
        <taxon>Pseudomonadati</taxon>
        <taxon>Pseudomonadota</taxon>
        <taxon>Alphaproteobacteria</taxon>
        <taxon>Hyphomicrobiales</taxon>
        <taxon>Rhizobiaceae</taxon>
        <taxon>Rhizobium/Agrobacterium group</taxon>
        <taxon>Rhizobium</taxon>
    </lineage>
</organism>
<keyword evidence="2" id="KW-0808">Transferase</keyword>
<keyword evidence="2" id="KW-0012">Acyltransferase</keyword>
<feature type="region of interest" description="Disordered" evidence="1">
    <location>
        <begin position="1"/>
        <end position="45"/>
    </location>
</feature>
<evidence type="ECO:0000256" key="1">
    <source>
        <dbReference type="SAM" id="MobiDB-lite"/>
    </source>
</evidence>
<gene>
    <name evidence="2" type="ORF">ABID08_002612</name>
</gene>
<dbReference type="RefSeq" id="WP_259665763.1">
    <property type="nucleotide sequence ID" value="NZ_JABDXN010000052.1"/>
</dbReference>
<evidence type="ECO:0000313" key="2">
    <source>
        <dbReference type="EMBL" id="MET3755244.1"/>
    </source>
</evidence>
<dbReference type="EMBL" id="JBEPMY010000005">
    <property type="protein sequence ID" value="MET3755244.1"/>
    <property type="molecule type" value="Genomic_DNA"/>
</dbReference>
<protein>
    <submittedName>
        <fullName evidence="2">Aminoglycoside 6'-N-acetyltransferase</fullName>
        <ecNumber evidence="2">2.3.1.82</ecNumber>
    </submittedName>
</protein>
<sequence length="45" mass="5023">MSKAEFQAVRPLRLDKTDFQGLGETTTNSGRAPLMAPDRQENDTQ</sequence>
<comment type="caution">
    <text evidence="2">The sequence shown here is derived from an EMBL/GenBank/DDBJ whole genome shotgun (WGS) entry which is preliminary data.</text>
</comment>